<dbReference type="RefSeq" id="XP_060412778.1">
    <property type="nucleotide sequence ID" value="XM_060551931.1"/>
</dbReference>
<keyword evidence="3" id="KW-1185">Reference proteome</keyword>
<keyword evidence="1" id="KW-0732">Signal</keyword>
<proteinExistence type="predicted"/>
<gene>
    <name evidence="2" type="ORF">LY79DRAFT_260277</name>
</gene>
<organism evidence="2 3">
    <name type="scientific">Colletotrichum navitas</name>
    <dbReference type="NCBI Taxonomy" id="681940"/>
    <lineage>
        <taxon>Eukaryota</taxon>
        <taxon>Fungi</taxon>
        <taxon>Dikarya</taxon>
        <taxon>Ascomycota</taxon>
        <taxon>Pezizomycotina</taxon>
        <taxon>Sordariomycetes</taxon>
        <taxon>Hypocreomycetidae</taxon>
        <taxon>Glomerellales</taxon>
        <taxon>Glomerellaceae</taxon>
        <taxon>Colletotrichum</taxon>
        <taxon>Colletotrichum graminicola species complex</taxon>
    </lineage>
</organism>
<evidence type="ECO:0000313" key="3">
    <source>
        <dbReference type="Proteomes" id="UP001230504"/>
    </source>
</evidence>
<evidence type="ECO:0008006" key="4">
    <source>
        <dbReference type="Google" id="ProtNLM"/>
    </source>
</evidence>
<feature type="signal peptide" evidence="1">
    <location>
        <begin position="1"/>
        <end position="19"/>
    </location>
</feature>
<protein>
    <recommendedName>
        <fullName evidence="4">Secreted protein</fullName>
    </recommendedName>
</protein>
<evidence type="ECO:0000313" key="2">
    <source>
        <dbReference type="EMBL" id="KAK1585782.1"/>
    </source>
</evidence>
<dbReference type="GeneID" id="85436171"/>
<dbReference type="EMBL" id="JAHLJV010000041">
    <property type="protein sequence ID" value="KAK1585782.1"/>
    <property type="molecule type" value="Genomic_DNA"/>
</dbReference>
<accession>A0AAD8PW52</accession>
<dbReference type="AlphaFoldDB" id="A0AAD8PW52"/>
<sequence length="73" mass="8313">MMFLFLFVWLNQSLVFVCRRDMRQQLHWISGAGAAWQGDEPFEMGFPRCNNFLSGDAAVAQGVLFLNDVIEAV</sequence>
<dbReference type="Proteomes" id="UP001230504">
    <property type="component" value="Unassembled WGS sequence"/>
</dbReference>
<name>A0AAD8PW52_9PEZI</name>
<feature type="chain" id="PRO_5042020339" description="Secreted protein" evidence="1">
    <location>
        <begin position="20"/>
        <end position="73"/>
    </location>
</feature>
<comment type="caution">
    <text evidence="2">The sequence shown here is derived from an EMBL/GenBank/DDBJ whole genome shotgun (WGS) entry which is preliminary data.</text>
</comment>
<evidence type="ECO:0000256" key="1">
    <source>
        <dbReference type="SAM" id="SignalP"/>
    </source>
</evidence>
<reference evidence="2" key="1">
    <citation type="submission" date="2021-06" db="EMBL/GenBank/DDBJ databases">
        <title>Comparative genomics, transcriptomics and evolutionary studies reveal genomic signatures of adaptation to plant cell wall in hemibiotrophic fungi.</title>
        <authorList>
            <consortium name="DOE Joint Genome Institute"/>
            <person name="Baroncelli R."/>
            <person name="Diaz J.F."/>
            <person name="Benocci T."/>
            <person name="Peng M."/>
            <person name="Battaglia E."/>
            <person name="Haridas S."/>
            <person name="Andreopoulos W."/>
            <person name="Labutti K."/>
            <person name="Pangilinan J."/>
            <person name="Floch G.L."/>
            <person name="Makela M.R."/>
            <person name="Henrissat B."/>
            <person name="Grigoriev I.V."/>
            <person name="Crouch J.A."/>
            <person name="De Vries R.P."/>
            <person name="Sukno S.A."/>
            <person name="Thon M.R."/>
        </authorList>
    </citation>
    <scope>NUCLEOTIDE SEQUENCE</scope>
    <source>
        <strain evidence="2">CBS 125086</strain>
    </source>
</reference>